<protein>
    <submittedName>
        <fullName evidence="2">Limonene-1,2-epoxide hydrolase</fullName>
    </submittedName>
</protein>
<keyword evidence="3" id="KW-1185">Reference proteome</keyword>
<sequence>MSQKTFRAVGPVLIGTAIIAGGLGCATSEAVDPGVQRALDAVLGDGEFPAGYSVVKLGKEDKSVITEQFDDSRKGARVTPASCKSDAKAPDDADTGSAVAVHGDSTLSQSVAESTVDVAALQAAVTGECAKVTVEITAGAADGTTVAIEQTDVTTPTIEGHRGVVLTQVSTTTGDRGERREMMIGRVPVDGYLVTVQAVNANGSAPDRGAFDATLARAVQKVAATS</sequence>
<comment type="caution">
    <text evidence="2">The sequence shown here is derived from an EMBL/GenBank/DDBJ whole genome shotgun (WGS) entry which is preliminary data.</text>
</comment>
<proteinExistence type="predicted"/>
<dbReference type="Proteomes" id="UP000551501">
    <property type="component" value="Unassembled WGS sequence"/>
</dbReference>
<gene>
    <name evidence="2" type="ORF">BKA16_000475</name>
</gene>
<dbReference type="PROSITE" id="PS51257">
    <property type="entry name" value="PROKAR_LIPOPROTEIN"/>
    <property type="match status" value="1"/>
</dbReference>
<reference evidence="2 3" key="1">
    <citation type="submission" date="2020-08" db="EMBL/GenBank/DDBJ databases">
        <title>Sequencing the genomes of 1000 actinobacteria strains.</title>
        <authorList>
            <person name="Klenk H.-P."/>
        </authorList>
    </citation>
    <scope>NUCLEOTIDE SEQUENCE [LARGE SCALE GENOMIC DNA]</scope>
    <source>
        <strain evidence="2 3">DSM 45298</strain>
    </source>
</reference>
<dbReference type="RefSeq" id="WP_183369087.1">
    <property type="nucleotide sequence ID" value="NZ_BAABHL010000021.1"/>
</dbReference>
<feature type="region of interest" description="Disordered" evidence="1">
    <location>
        <begin position="75"/>
        <end position="99"/>
    </location>
</feature>
<keyword evidence="2" id="KW-0378">Hydrolase</keyword>
<evidence type="ECO:0000313" key="2">
    <source>
        <dbReference type="EMBL" id="MBB4133923.1"/>
    </source>
</evidence>
<dbReference type="EMBL" id="JACIFP010000001">
    <property type="protein sequence ID" value="MBB4133923.1"/>
    <property type="molecule type" value="Genomic_DNA"/>
</dbReference>
<name>A0A840EUE9_9ACTN</name>
<dbReference type="AlphaFoldDB" id="A0A840EUE9"/>
<evidence type="ECO:0000256" key="1">
    <source>
        <dbReference type="SAM" id="MobiDB-lite"/>
    </source>
</evidence>
<dbReference type="GO" id="GO:0016787">
    <property type="term" value="F:hydrolase activity"/>
    <property type="evidence" value="ECO:0007669"/>
    <property type="project" value="UniProtKB-KW"/>
</dbReference>
<organism evidence="2 3">
    <name type="scientific">Gordonia humi</name>
    <dbReference type="NCBI Taxonomy" id="686429"/>
    <lineage>
        <taxon>Bacteria</taxon>
        <taxon>Bacillati</taxon>
        <taxon>Actinomycetota</taxon>
        <taxon>Actinomycetes</taxon>
        <taxon>Mycobacteriales</taxon>
        <taxon>Gordoniaceae</taxon>
        <taxon>Gordonia</taxon>
    </lineage>
</organism>
<evidence type="ECO:0000313" key="3">
    <source>
        <dbReference type="Proteomes" id="UP000551501"/>
    </source>
</evidence>
<accession>A0A840EUE9</accession>